<gene>
    <name evidence="1" type="ORF">PCOR1329_LOCUS52248</name>
</gene>
<evidence type="ECO:0000313" key="2">
    <source>
        <dbReference type="Proteomes" id="UP001189429"/>
    </source>
</evidence>
<name>A0ABN9UW16_9DINO</name>
<accession>A0ABN9UW16</accession>
<organism evidence="1 2">
    <name type="scientific">Prorocentrum cordatum</name>
    <dbReference type="NCBI Taxonomy" id="2364126"/>
    <lineage>
        <taxon>Eukaryota</taxon>
        <taxon>Sar</taxon>
        <taxon>Alveolata</taxon>
        <taxon>Dinophyceae</taxon>
        <taxon>Prorocentrales</taxon>
        <taxon>Prorocentraceae</taxon>
        <taxon>Prorocentrum</taxon>
    </lineage>
</organism>
<comment type="caution">
    <text evidence="1">The sequence shown here is derived from an EMBL/GenBank/DDBJ whole genome shotgun (WGS) entry which is preliminary data.</text>
</comment>
<proteinExistence type="predicted"/>
<protein>
    <submittedName>
        <fullName evidence="1">Uncharacterized protein</fullName>
    </submittedName>
</protein>
<reference evidence="1" key="1">
    <citation type="submission" date="2023-10" db="EMBL/GenBank/DDBJ databases">
        <authorList>
            <person name="Chen Y."/>
            <person name="Shah S."/>
            <person name="Dougan E. K."/>
            <person name="Thang M."/>
            <person name="Chan C."/>
        </authorList>
    </citation>
    <scope>NUCLEOTIDE SEQUENCE [LARGE SCALE GENOMIC DNA]</scope>
</reference>
<dbReference type="EMBL" id="CAUYUJ010016355">
    <property type="protein sequence ID" value="CAK0864330.1"/>
    <property type="molecule type" value="Genomic_DNA"/>
</dbReference>
<sequence>VEQMRIHDSGCTTMDLRFADGELIVVSEAPRGSCPGTAGVQVVDFSRREVRQRIDVSDSTINCCDVARGQVCMGSSDSKVRLLRRAGSLHGCGGEGSGADAGYREVCAYECPSEVNDLRMTFEDAVVTVRTYRDRHPAGVDILPLERPSALVSFPGGSGAMMGKYIHALDGFEEGCSLSSVVCTGEDPSTSASSVMLFDFRRQSPCVVDMQVAAVGQPPTSMLWPLRAGPSPLVYAAVELEGLGSKIVMVDFRYPTIGSGMEFCFPGKVDDFRCFGGSLYVACAAPAAQQTQVSVFRCSPGNPQEIELLSSSMVGAGSSTSSLQSPHEDLRVLTVSQGGFAFSCGEHLLLGSVVEAWRPGRLPPTSAGLPPAPLPL</sequence>
<dbReference type="Proteomes" id="UP001189429">
    <property type="component" value="Unassembled WGS sequence"/>
</dbReference>
<keyword evidence="2" id="KW-1185">Reference proteome</keyword>
<feature type="non-terminal residue" evidence="1">
    <location>
        <position position="1"/>
    </location>
</feature>
<evidence type="ECO:0000313" key="1">
    <source>
        <dbReference type="EMBL" id="CAK0864330.1"/>
    </source>
</evidence>